<dbReference type="Proteomes" id="UP000548304">
    <property type="component" value="Unassembled WGS sequence"/>
</dbReference>
<evidence type="ECO:0000313" key="2">
    <source>
        <dbReference type="EMBL" id="NYH77168.1"/>
    </source>
</evidence>
<comment type="caution">
    <text evidence="2">The sequence shown here is derived from an EMBL/GenBank/DDBJ whole genome shotgun (WGS) entry which is preliminary data.</text>
</comment>
<dbReference type="Pfam" id="PF00990">
    <property type="entry name" value="GGDEF"/>
    <property type="match status" value="1"/>
</dbReference>
<protein>
    <submittedName>
        <fullName evidence="2">Diguanylate cyclase (GGDEF)-like protein</fullName>
    </submittedName>
</protein>
<dbReference type="SMART" id="SM00267">
    <property type="entry name" value="GGDEF"/>
    <property type="match status" value="1"/>
</dbReference>
<keyword evidence="3" id="KW-1185">Reference proteome</keyword>
<dbReference type="RefSeq" id="WP_179533756.1">
    <property type="nucleotide sequence ID" value="NZ_JACBYW010000001.1"/>
</dbReference>
<dbReference type="InterPro" id="IPR050469">
    <property type="entry name" value="Diguanylate_Cyclase"/>
</dbReference>
<dbReference type="PANTHER" id="PTHR45138">
    <property type="entry name" value="REGULATORY COMPONENTS OF SENSORY TRANSDUCTION SYSTEM"/>
    <property type="match status" value="1"/>
</dbReference>
<dbReference type="CDD" id="cd01949">
    <property type="entry name" value="GGDEF"/>
    <property type="match status" value="1"/>
</dbReference>
<reference evidence="2 3" key="1">
    <citation type="submission" date="2020-07" db="EMBL/GenBank/DDBJ databases">
        <title>Genomic Encyclopedia of Type Strains, Phase III (KMG-III): the genomes of soil and plant-associated and newly described type strains.</title>
        <authorList>
            <person name="Whitman W."/>
        </authorList>
    </citation>
    <scope>NUCLEOTIDE SEQUENCE [LARGE SCALE GENOMIC DNA]</scope>
    <source>
        <strain evidence="2 3">CECT 8576</strain>
    </source>
</reference>
<dbReference type="NCBIfam" id="TIGR00254">
    <property type="entry name" value="GGDEF"/>
    <property type="match status" value="1"/>
</dbReference>
<organism evidence="2 3">
    <name type="scientific">Actinopolyspora biskrensis</name>
    <dbReference type="NCBI Taxonomy" id="1470178"/>
    <lineage>
        <taxon>Bacteria</taxon>
        <taxon>Bacillati</taxon>
        <taxon>Actinomycetota</taxon>
        <taxon>Actinomycetes</taxon>
        <taxon>Actinopolysporales</taxon>
        <taxon>Actinopolysporaceae</taxon>
        <taxon>Actinopolyspora</taxon>
    </lineage>
</organism>
<evidence type="ECO:0000313" key="3">
    <source>
        <dbReference type="Proteomes" id="UP000548304"/>
    </source>
</evidence>
<proteinExistence type="predicted"/>
<accession>A0A852YTA7</accession>
<feature type="domain" description="GGDEF" evidence="1">
    <location>
        <begin position="59"/>
        <end position="196"/>
    </location>
</feature>
<dbReference type="SUPFAM" id="SSF55073">
    <property type="entry name" value="Nucleotide cyclase"/>
    <property type="match status" value="1"/>
</dbReference>
<dbReference type="GO" id="GO:0052621">
    <property type="term" value="F:diguanylate cyclase activity"/>
    <property type="evidence" value="ECO:0007669"/>
    <property type="project" value="TreeGrafter"/>
</dbReference>
<dbReference type="PROSITE" id="PS50887">
    <property type="entry name" value="GGDEF"/>
    <property type="match status" value="1"/>
</dbReference>
<gene>
    <name evidence="2" type="ORF">FHR84_000482</name>
</gene>
<evidence type="ECO:0000259" key="1">
    <source>
        <dbReference type="PROSITE" id="PS50887"/>
    </source>
</evidence>
<dbReference type="PANTHER" id="PTHR45138:SF9">
    <property type="entry name" value="DIGUANYLATE CYCLASE DGCM-RELATED"/>
    <property type="match status" value="1"/>
</dbReference>
<dbReference type="EMBL" id="JACBYW010000001">
    <property type="protein sequence ID" value="NYH77168.1"/>
    <property type="molecule type" value="Genomic_DNA"/>
</dbReference>
<sequence>MPGFSTQRLLGPAVLTGWLATTAWLCRTLRQLHQARRDDLTGLLTRAAWYSRARRRLGPTAALGLLDVDGLKPVNDRHGHAAGDEVLRTIAARLTTALGSGALLGRLGGDELVFLMDTTPSQRHLDVLVAELTRPIRLADQDTTVRVGIALGVAPAARRSEQHRACGLSAALRTADTAMYRAKKHPERTWLWATEAASPRSS</sequence>
<dbReference type="InterPro" id="IPR043128">
    <property type="entry name" value="Rev_trsase/Diguanyl_cyclase"/>
</dbReference>
<dbReference type="InterPro" id="IPR000160">
    <property type="entry name" value="GGDEF_dom"/>
</dbReference>
<dbReference type="InterPro" id="IPR029787">
    <property type="entry name" value="Nucleotide_cyclase"/>
</dbReference>
<dbReference type="Gene3D" id="3.30.70.270">
    <property type="match status" value="1"/>
</dbReference>
<dbReference type="AlphaFoldDB" id="A0A852YTA7"/>
<name>A0A852YTA7_9ACTN</name>